<keyword evidence="3 6" id="KW-0326">Glycosidase</keyword>
<dbReference type="Gene3D" id="3.90.400.10">
    <property type="entry name" value="Oligo-1,6-glucosidase, Domain 2"/>
    <property type="match status" value="1"/>
</dbReference>
<dbReference type="EMBL" id="CAATFU010000008">
    <property type="protein sequence ID" value="VNP08003.1"/>
    <property type="molecule type" value="Genomic_DNA"/>
</dbReference>
<evidence type="ECO:0000256" key="3">
    <source>
        <dbReference type="ARBA" id="ARBA00023295"/>
    </source>
</evidence>
<dbReference type="SUPFAM" id="SSF51011">
    <property type="entry name" value="Glycosyl hydrolase domain"/>
    <property type="match status" value="1"/>
</dbReference>
<dbReference type="PANTHER" id="PTHR10357:SF217">
    <property type="entry name" value="TREHALOSE-6-PHOSPHATE HYDROLASE"/>
    <property type="match status" value="1"/>
</dbReference>
<dbReference type="RefSeq" id="WP_061368186.1">
    <property type="nucleotide sequence ID" value="NZ_FIXK01000032.1"/>
</dbReference>
<name>A0A4L7JIX0_STREE</name>
<dbReference type="FunFam" id="2.60.40.1180:FF:000088">
    <property type="entry name" value="Alpha,alpha-phosphotrehalase"/>
    <property type="match status" value="1"/>
</dbReference>
<evidence type="ECO:0000256" key="4">
    <source>
        <dbReference type="NCBIfam" id="TIGR02403"/>
    </source>
</evidence>
<dbReference type="InterPro" id="IPR017853">
    <property type="entry name" value="GH"/>
</dbReference>
<dbReference type="AlphaFoldDB" id="A0A4L7JIX0"/>
<dbReference type="InterPro" id="IPR045857">
    <property type="entry name" value="O16G_dom_2"/>
</dbReference>
<evidence type="ECO:0000313" key="7">
    <source>
        <dbReference type="EMBL" id="VNP08003.1"/>
    </source>
</evidence>
<dbReference type="NCBIfam" id="NF008183">
    <property type="entry name" value="PRK10933.1"/>
    <property type="match status" value="1"/>
</dbReference>
<evidence type="ECO:0000313" key="6">
    <source>
        <dbReference type="EMBL" id="VKB70333.1"/>
    </source>
</evidence>
<evidence type="ECO:0000259" key="5">
    <source>
        <dbReference type="SMART" id="SM00642"/>
    </source>
</evidence>
<dbReference type="Pfam" id="PF23915">
    <property type="entry name" value="SusG_C"/>
    <property type="match status" value="1"/>
</dbReference>
<dbReference type="InterPro" id="IPR006047">
    <property type="entry name" value="GH13_cat_dom"/>
</dbReference>
<dbReference type="GO" id="GO:0005993">
    <property type="term" value="P:trehalose catabolic process"/>
    <property type="evidence" value="ECO:0007669"/>
    <property type="project" value="InterPro"/>
</dbReference>
<dbReference type="Gene3D" id="2.60.40.1180">
    <property type="entry name" value="Golgi alpha-mannosidase II"/>
    <property type="match status" value="1"/>
</dbReference>
<dbReference type="GO" id="GO:0008788">
    <property type="term" value="F:alpha,alpha-phosphotrehalase activity"/>
    <property type="evidence" value="ECO:0007669"/>
    <property type="project" value="UniProtKB-UniRule"/>
</dbReference>
<reference evidence="6 10" key="1">
    <citation type="submission" date="2019-04" db="EMBL/GenBank/DDBJ databases">
        <authorList>
            <consortium name="Pathogen Informatics"/>
        </authorList>
    </citation>
    <scope>NUCLEOTIDE SEQUENCE [LARGE SCALE GENOMIC DNA]</scope>
    <source>
        <strain evidence="6 10">GPSC21</strain>
        <strain evidence="8">GPSC53</strain>
    </source>
</reference>
<dbReference type="Proteomes" id="UP000358702">
    <property type="component" value="Unassembled WGS sequence"/>
</dbReference>
<proteinExistence type="inferred from homology"/>
<dbReference type="EMBL" id="CAATHI010000010">
    <property type="protein sequence ID" value="VNP97560.1"/>
    <property type="molecule type" value="Genomic_DNA"/>
</dbReference>
<dbReference type="CDD" id="cd11333">
    <property type="entry name" value="AmyAc_SI_OligoGlu_DGase"/>
    <property type="match status" value="1"/>
</dbReference>
<dbReference type="Gene3D" id="3.20.20.80">
    <property type="entry name" value="Glycosidases"/>
    <property type="match status" value="1"/>
</dbReference>
<dbReference type="Pfam" id="PF00128">
    <property type="entry name" value="Alpha-amylase"/>
    <property type="match status" value="1"/>
</dbReference>
<dbReference type="InterPro" id="IPR013780">
    <property type="entry name" value="Glyco_hydro_b"/>
</dbReference>
<dbReference type="SUPFAM" id="SSF51445">
    <property type="entry name" value="(Trans)glycosidases"/>
    <property type="match status" value="1"/>
</dbReference>
<gene>
    <name evidence="6" type="primary">treC</name>
    <name evidence="7" type="ORF">SAMEA2341552_01037</name>
    <name evidence="9" type="ORF">SAMEA3208858_01168</name>
    <name evidence="6" type="ORF">SAMEA3353631_01595</name>
    <name evidence="8" type="ORF">SAMEA3381411_00679</name>
</gene>
<comment type="similarity">
    <text evidence="1">Belongs to the glycosyl hydrolase 13 family.</text>
</comment>
<dbReference type="FunFam" id="3.20.20.80:FF:000064">
    <property type="entry name" value="Oligo-1,6-glucosidase"/>
    <property type="match status" value="1"/>
</dbReference>
<evidence type="ECO:0000313" key="10">
    <source>
        <dbReference type="Proteomes" id="UP000358702"/>
    </source>
</evidence>
<dbReference type="GO" id="GO:0004556">
    <property type="term" value="F:alpha-amylase activity"/>
    <property type="evidence" value="ECO:0007669"/>
    <property type="project" value="TreeGrafter"/>
</dbReference>
<dbReference type="SMART" id="SM00642">
    <property type="entry name" value="Aamy"/>
    <property type="match status" value="1"/>
</dbReference>
<keyword evidence="2 6" id="KW-0378">Hydrolase</keyword>
<evidence type="ECO:0000313" key="8">
    <source>
        <dbReference type="EMBL" id="VNP63254.1"/>
    </source>
</evidence>
<dbReference type="EMBL" id="CAANCB010000008">
    <property type="protein sequence ID" value="VKB70333.1"/>
    <property type="molecule type" value="Genomic_DNA"/>
</dbReference>
<evidence type="ECO:0000313" key="9">
    <source>
        <dbReference type="EMBL" id="VNP97560.1"/>
    </source>
</evidence>
<sequence length="541" mass="62698">MTLDKGKVVYQIYPKSYKDTTENGIGDFRGIIGKIPYLAKLGVDMVWLNPFYPSPQRDNGYDISDYMAVDPLFGDMADFEEMVCVGKEHKIDFMLDMVLNHCSTEHEWFQKALAGDKYYQDFFFIQDQPTDWQSKFGGSAWAPFGDTGKYYLHLFDETQADLNWRNSNVRKELFKVVNFWRDKGVKGFRFDVINLIGKDEVSVDCPENEGKPAYTDKPIVHNYLRMMNQATFGSDDSFMTVGEMSSTTMENCVLYSSPDRQELSMTFNFHHLKVDYKDGQKWTLAPFDFEELKSLYHSWGKEMSDKDGWSALFWNNHDQPRALNRFVDIQNFRKEGATMLAASIHLSRGTPYIYMGEEIGMIDPDYDSMADYVDVESLNAYQMLLEEGKSQQEAFQIIQAKSRDNSRIPMQWDASENAGFSTGTPWLKAGKSYKDINVENEIQGPIFTFYQDLIRLRKEMPIISEGSYKPAFEDSKQVYAFERQFEDQKLLVLNNFYAKEVEIDLPAVYQNGQILISNYEDAEVSEKILLKPYQTLAIYVN</sequence>
<dbReference type="GO" id="GO:0005737">
    <property type="term" value="C:cytoplasm"/>
    <property type="evidence" value="ECO:0007669"/>
    <property type="project" value="UniProtKB-UniRule"/>
</dbReference>
<accession>A0A4L7JIX0</accession>
<evidence type="ECO:0000256" key="2">
    <source>
        <dbReference type="ARBA" id="ARBA00022801"/>
    </source>
</evidence>
<evidence type="ECO:0000256" key="1">
    <source>
        <dbReference type="ARBA" id="ARBA00008061"/>
    </source>
</evidence>
<dbReference type="EC" id="3.2.1.93" evidence="4"/>
<dbReference type="InterPro" id="IPR056300">
    <property type="entry name" value="SusG-like_C"/>
</dbReference>
<dbReference type="PANTHER" id="PTHR10357">
    <property type="entry name" value="ALPHA-AMYLASE FAMILY MEMBER"/>
    <property type="match status" value="1"/>
</dbReference>
<dbReference type="EMBL" id="CAATGQ010000002">
    <property type="protein sequence ID" value="VNP63254.1"/>
    <property type="molecule type" value="Genomic_DNA"/>
</dbReference>
<feature type="domain" description="Glycosyl hydrolase family 13 catalytic" evidence="5">
    <location>
        <begin position="11"/>
        <end position="407"/>
    </location>
</feature>
<organism evidence="6 10">
    <name type="scientific">Streptococcus pneumoniae</name>
    <dbReference type="NCBI Taxonomy" id="1313"/>
    <lineage>
        <taxon>Bacteria</taxon>
        <taxon>Bacillati</taxon>
        <taxon>Bacillota</taxon>
        <taxon>Bacilli</taxon>
        <taxon>Lactobacillales</taxon>
        <taxon>Streptococcaceae</taxon>
        <taxon>Streptococcus</taxon>
    </lineage>
</organism>
<dbReference type="NCBIfam" id="TIGR02403">
    <property type="entry name" value="trehalose_treC"/>
    <property type="match status" value="1"/>
</dbReference>
<dbReference type="InterPro" id="IPR012769">
    <property type="entry name" value="Trehalose_TreC"/>
</dbReference>
<protein>
    <recommendedName>
        <fullName evidence="4">Alpha,alpha-phosphotrehalase</fullName>
        <ecNumber evidence="4">3.2.1.93</ecNumber>
    </recommendedName>
</protein>